<keyword evidence="1" id="KW-0175">Coiled coil</keyword>
<keyword evidence="5" id="KW-1185">Reference proteome</keyword>
<gene>
    <name evidence="4" type="ORF">AGERDE_LOCUS7975</name>
</gene>
<feature type="non-terminal residue" evidence="4">
    <location>
        <position position="346"/>
    </location>
</feature>
<comment type="caution">
    <text evidence="4">The sequence shown here is derived from an EMBL/GenBank/DDBJ whole genome shotgun (WGS) entry which is preliminary data.</text>
</comment>
<organism evidence="4 5">
    <name type="scientific">Ambispora gerdemannii</name>
    <dbReference type="NCBI Taxonomy" id="144530"/>
    <lineage>
        <taxon>Eukaryota</taxon>
        <taxon>Fungi</taxon>
        <taxon>Fungi incertae sedis</taxon>
        <taxon>Mucoromycota</taxon>
        <taxon>Glomeromycotina</taxon>
        <taxon>Glomeromycetes</taxon>
        <taxon>Archaeosporales</taxon>
        <taxon>Ambisporaceae</taxon>
        <taxon>Ambispora</taxon>
    </lineage>
</organism>
<feature type="chain" id="PRO_5040396903" evidence="3">
    <location>
        <begin position="18"/>
        <end position="346"/>
    </location>
</feature>
<evidence type="ECO:0000256" key="1">
    <source>
        <dbReference type="SAM" id="Coils"/>
    </source>
</evidence>
<feature type="coiled-coil region" evidence="1">
    <location>
        <begin position="234"/>
        <end position="340"/>
    </location>
</feature>
<evidence type="ECO:0000256" key="3">
    <source>
        <dbReference type="SAM" id="SignalP"/>
    </source>
</evidence>
<accession>A0A9N9BS89</accession>
<dbReference type="EMBL" id="CAJVPL010001568">
    <property type="protein sequence ID" value="CAG8577925.1"/>
    <property type="molecule type" value="Genomic_DNA"/>
</dbReference>
<proteinExistence type="predicted"/>
<evidence type="ECO:0000313" key="4">
    <source>
        <dbReference type="EMBL" id="CAG8577925.1"/>
    </source>
</evidence>
<keyword evidence="2" id="KW-1133">Transmembrane helix</keyword>
<dbReference type="AlphaFoldDB" id="A0A9N9BS89"/>
<evidence type="ECO:0000313" key="5">
    <source>
        <dbReference type="Proteomes" id="UP000789831"/>
    </source>
</evidence>
<sequence>MATLFLLTLAGVEKVKAGQAFKNCLAYERNDTTSYNLLLSYLSFPSDNNKITELCCDTRTIGNTNITTNITNGLGNCTTGYNADLDSVANYIANVPVSNFTGINHSYAYYKCPSGTTFPGSITATGSSSGSFSSPTNFILPSSNTPISSADNNNPNLVPILVPVSTTVGVVAVGGITYYLIKKRKKTQQAKHGEHEVITALFQGETNNKAIELSNVQQKGAGSHEIVSLSPQQIQQLQAENARLSQQLAQNASKKVKYSVQLSELENQLKNLPQQNISEQEKTIQQLEQEIKVINQELGISEEPKEKKPNLPNSTYQDLLDDLKTIDDELTKSISELESNPPNPSY</sequence>
<protein>
    <submittedName>
        <fullName evidence="4">13555_t:CDS:1</fullName>
    </submittedName>
</protein>
<evidence type="ECO:0000256" key="2">
    <source>
        <dbReference type="SAM" id="Phobius"/>
    </source>
</evidence>
<feature type="signal peptide" evidence="3">
    <location>
        <begin position="1"/>
        <end position="17"/>
    </location>
</feature>
<name>A0A9N9BS89_9GLOM</name>
<keyword evidence="2" id="KW-0472">Membrane</keyword>
<feature type="transmembrane region" description="Helical" evidence="2">
    <location>
        <begin position="157"/>
        <end position="181"/>
    </location>
</feature>
<keyword evidence="2" id="KW-0812">Transmembrane</keyword>
<reference evidence="4" key="1">
    <citation type="submission" date="2021-06" db="EMBL/GenBank/DDBJ databases">
        <authorList>
            <person name="Kallberg Y."/>
            <person name="Tangrot J."/>
            <person name="Rosling A."/>
        </authorList>
    </citation>
    <scope>NUCLEOTIDE SEQUENCE</scope>
    <source>
        <strain evidence="4">MT106</strain>
    </source>
</reference>
<dbReference type="Proteomes" id="UP000789831">
    <property type="component" value="Unassembled WGS sequence"/>
</dbReference>
<keyword evidence="3" id="KW-0732">Signal</keyword>